<keyword evidence="17" id="KW-1185">Reference proteome</keyword>
<keyword evidence="10 14" id="KW-0560">Oxidoreductase</keyword>
<protein>
    <recommendedName>
        <fullName evidence="5">Metapyrocatechase</fullName>
        <ecNumber evidence="4">1.13.11.2</ecNumber>
    </recommendedName>
    <alternativeName>
        <fullName evidence="13">CatO2ase</fullName>
    </alternativeName>
    <alternativeName>
        <fullName evidence="12">Catechol 2,3-dioxygenase</fullName>
    </alternativeName>
</protein>
<evidence type="ECO:0000313" key="16">
    <source>
        <dbReference type="EMBL" id="MBP1971701.1"/>
    </source>
</evidence>
<reference evidence="16 17" key="1">
    <citation type="submission" date="2021-03" db="EMBL/GenBank/DDBJ databases">
        <title>Genomic Encyclopedia of Type Strains, Phase IV (KMG-IV): sequencing the most valuable type-strain genomes for metagenomic binning, comparative biology and taxonomic classification.</title>
        <authorList>
            <person name="Goeker M."/>
        </authorList>
    </citation>
    <scope>NUCLEOTIDE SEQUENCE [LARGE SCALE GENOMIC DNA]</scope>
    <source>
        <strain evidence="16 17">DSM 25609</strain>
    </source>
</reference>
<evidence type="ECO:0000256" key="12">
    <source>
        <dbReference type="ARBA" id="ARBA00030369"/>
    </source>
</evidence>
<dbReference type="PROSITE" id="PS00082">
    <property type="entry name" value="EXTRADIOL_DIOXYGENAS"/>
    <property type="match status" value="1"/>
</dbReference>
<evidence type="ECO:0000256" key="9">
    <source>
        <dbReference type="ARBA" id="ARBA00022964"/>
    </source>
</evidence>
<feature type="domain" description="VOC" evidence="15">
    <location>
        <begin position="156"/>
        <end position="277"/>
    </location>
</feature>
<evidence type="ECO:0000256" key="4">
    <source>
        <dbReference type="ARBA" id="ARBA00013117"/>
    </source>
</evidence>
<evidence type="ECO:0000256" key="7">
    <source>
        <dbReference type="ARBA" id="ARBA00022737"/>
    </source>
</evidence>
<dbReference type="InterPro" id="IPR050383">
    <property type="entry name" value="GlyoxalaseI/FosfomycinResist"/>
</dbReference>
<evidence type="ECO:0000256" key="6">
    <source>
        <dbReference type="ARBA" id="ARBA00022723"/>
    </source>
</evidence>
<name>A0ABS4IL79_9BACI</name>
<dbReference type="InterPro" id="IPR000486">
    <property type="entry name" value="Xdiol_ring_cleave_dOase_1/2"/>
</dbReference>
<gene>
    <name evidence="16" type="ORF">J2Z83_003856</name>
</gene>
<evidence type="ECO:0000256" key="14">
    <source>
        <dbReference type="RuleBase" id="RU000683"/>
    </source>
</evidence>
<evidence type="ECO:0000256" key="2">
    <source>
        <dbReference type="ARBA" id="ARBA00001954"/>
    </source>
</evidence>
<keyword evidence="9 14" id="KW-0223">Dioxygenase</keyword>
<dbReference type="Gene3D" id="3.10.180.10">
    <property type="entry name" value="2,3-Dihydroxybiphenyl 1,2-Dioxygenase, domain 1"/>
    <property type="match status" value="2"/>
</dbReference>
<dbReference type="PANTHER" id="PTHR21366:SF19">
    <property type="entry name" value="METAPYROCATECHASE"/>
    <property type="match status" value="1"/>
</dbReference>
<comment type="caution">
    <text evidence="16">The sequence shown here is derived from an EMBL/GenBank/DDBJ whole genome shotgun (WGS) entry which is preliminary data.</text>
</comment>
<dbReference type="CDD" id="cd09013">
    <property type="entry name" value="BphC-JF8_N_like"/>
    <property type="match status" value="1"/>
</dbReference>
<dbReference type="PANTHER" id="PTHR21366">
    <property type="entry name" value="GLYOXALASE FAMILY PROTEIN"/>
    <property type="match status" value="1"/>
</dbReference>
<evidence type="ECO:0000256" key="5">
    <source>
        <dbReference type="ARBA" id="ARBA00022190"/>
    </source>
</evidence>
<dbReference type="GO" id="GO:0018577">
    <property type="term" value="F:catechol 2,3-dioxygenase activity"/>
    <property type="evidence" value="ECO:0007669"/>
    <property type="project" value="UniProtKB-EC"/>
</dbReference>
<comment type="similarity">
    <text evidence="3 14">Belongs to the extradiol ring-cleavage dioxygenase family.</text>
</comment>
<dbReference type="RefSeq" id="WP_209464719.1">
    <property type="nucleotide sequence ID" value="NZ_CP110224.1"/>
</dbReference>
<evidence type="ECO:0000256" key="3">
    <source>
        <dbReference type="ARBA" id="ARBA00008784"/>
    </source>
</evidence>
<dbReference type="EC" id="1.13.11.2" evidence="4"/>
<sequence>MRTRSRLEKPPVAQLAHVELLTPKLEETLWFFKEILGLTETERKGQSVYLRAYEDFYHHSLKVTEASHAGLGHIAWRTSSPEALEESAMSLEEAGVGQGWIEGDRGHGPAYQFLSPDGHQFELLWDVDYYKAPSEEKSLLKNRPQRRPLRGVPTRRLDHVNIMASDVEPNQNFLQNELGFNLRELKLGEGKTQIGAWLSVSNLVHEIAMVRDATGQKGRLHHVAFWYGYPQHLFDIADLCADYGIEIEMGPGKHGTTQAYFLYIYEPGGNRIELFGDSGYLIFDPDWETVVWDVSNKSDLEKSSIWFGPRLPESFYNYGTPSVQPVKQTIE</sequence>
<dbReference type="InterPro" id="IPR037523">
    <property type="entry name" value="VOC_core"/>
</dbReference>
<keyword evidence="8 14" id="KW-0058">Aromatic hydrocarbons catabolism</keyword>
<accession>A0ABS4IL79</accession>
<evidence type="ECO:0000259" key="15">
    <source>
        <dbReference type="PROSITE" id="PS51819"/>
    </source>
</evidence>
<dbReference type="SUPFAM" id="SSF54593">
    <property type="entry name" value="Glyoxalase/Bleomycin resistance protein/Dihydroxybiphenyl dioxygenase"/>
    <property type="match status" value="1"/>
</dbReference>
<keyword evidence="6" id="KW-0479">Metal-binding</keyword>
<dbReference type="InterPro" id="IPR029068">
    <property type="entry name" value="Glyas_Bleomycin-R_OHBP_Dase"/>
</dbReference>
<evidence type="ECO:0000256" key="1">
    <source>
        <dbReference type="ARBA" id="ARBA00000163"/>
    </source>
</evidence>
<keyword evidence="7" id="KW-0677">Repeat</keyword>
<evidence type="ECO:0000256" key="10">
    <source>
        <dbReference type="ARBA" id="ARBA00023002"/>
    </source>
</evidence>
<dbReference type="Pfam" id="PF00903">
    <property type="entry name" value="Glyoxalase"/>
    <property type="match status" value="2"/>
</dbReference>
<evidence type="ECO:0000313" key="17">
    <source>
        <dbReference type="Proteomes" id="UP001519345"/>
    </source>
</evidence>
<evidence type="ECO:0000256" key="13">
    <source>
        <dbReference type="ARBA" id="ARBA00031146"/>
    </source>
</evidence>
<proteinExistence type="inferred from homology"/>
<feature type="domain" description="VOC" evidence="15">
    <location>
        <begin position="14"/>
        <end position="126"/>
    </location>
</feature>
<dbReference type="PROSITE" id="PS51819">
    <property type="entry name" value="VOC"/>
    <property type="match status" value="2"/>
</dbReference>
<organism evidence="16 17">
    <name type="scientific">Virgibacillus natechei</name>
    <dbReference type="NCBI Taxonomy" id="1216297"/>
    <lineage>
        <taxon>Bacteria</taxon>
        <taxon>Bacillati</taxon>
        <taxon>Bacillota</taxon>
        <taxon>Bacilli</taxon>
        <taxon>Bacillales</taxon>
        <taxon>Bacillaceae</taxon>
        <taxon>Virgibacillus</taxon>
    </lineage>
</organism>
<keyword evidence="11 14" id="KW-0408">Iron</keyword>
<dbReference type="NCBIfam" id="TIGR03211">
    <property type="entry name" value="catechol_2_3"/>
    <property type="match status" value="1"/>
</dbReference>
<dbReference type="InterPro" id="IPR017624">
    <property type="entry name" value="Catechol_2-3_dOase"/>
</dbReference>
<evidence type="ECO:0000256" key="8">
    <source>
        <dbReference type="ARBA" id="ARBA00022797"/>
    </source>
</evidence>
<comment type="cofactor">
    <cofactor evidence="2 14">
        <name>Fe(2+)</name>
        <dbReference type="ChEBI" id="CHEBI:29033"/>
    </cofactor>
</comment>
<evidence type="ECO:0000256" key="11">
    <source>
        <dbReference type="ARBA" id="ARBA00023004"/>
    </source>
</evidence>
<dbReference type="Proteomes" id="UP001519345">
    <property type="component" value="Unassembled WGS sequence"/>
</dbReference>
<dbReference type="InterPro" id="IPR004360">
    <property type="entry name" value="Glyas_Fos-R_dOase_dom"/>
</dbReference>
<dbReference type="EMBL" id="JAGGKX010000032">
    <property type="protein sequence ID" value="MBP1971701.1"/>
    <property type="molecule type" value="Genomic_DNA"/>
</dbReference>
<comment type="catalytic activity">
    <reaction evidence="1">
        <text>catechol + O2 = (2Z,4E)-2-hydroxy-6-oxohexa-2,4-dienoate + H(+)</text>
        <dbReference type="Rhea" id="RHEA:17337"/>
        <dbReference type="ChEBI" id="CHEBI:15378"/>
        <dbReference type="ChEBI" id="CHEBI:15379"/>
        <dbReference type="ChEBI" id="CHEBI:18135"/>
        <dbReference type="ChEBI" id="CHEBI:71198"/>
        <dbReference type="EC" id="1.13.11.2"/>
    </reaction>
</comment>